<evidence type="ECO:0000256" key="1">
    <source>
        <dbReference type="SAM" id="MobiDB-lite"/>
    </source>
</evidence>
<dbReference type="InterPro" id="IPR027598">
    <property type="entry name" value="Amphi-Trp_dom"/>
</dbReference>
<dbReference type="NCBIfam" id="TIGR04354">
    <property type="entry name" value="amphi-Trp"/>
    <property type="match status" value="1"/>
</dbReference>
<evidence type="ECO:0000313" key="4">
    <source>
        <dbReference type="Proteomes" id="UP000269883"/>
    </source>
</evidence>
<accession>A0A2Z6AV16</accession>
<evidence type="ECO:0000313" key="3">
    <source>
        <dbReference type="EMBL" id="BBD07077.1"/>
    </source>
</evidence>
<dbReference type="KEGG" id="dfl:DFE_0351"/>
<dbReference type="AlphaFoldDB" id="A0A2Z6AV16"/>
<feature type="domain" description="Amphi-Trp" evidence="2">
    <location>
        <begin position="7"/>
        <end position="79"/>
    </location>
</feature>
<dbReference type="OrthoDB" id="5459757at2"/>
<dbReference type="Pfam" id="PF20068">
    <property type="entry name" value="Amphi-Trp"/>
    <property type="match status" value="1"/>
</dbReference>
<reference evidence="3 4" key="1">
    <citation type="journal article" date="2018" name="Sci. Adv.">
        <title>Multi-heme cytochromes provide a pathway for survival in energy-limited environments.</title>
        <authorList>
            <person name="Deng X."/>
            <person name="Dohmae N."/>
            <person name="Nealson K.H."/>
            <person name="Hashimoto K."/>
            <person name="Okamoto A."/>
        </authorList>
    </citation>
    <scope>NUCLEOTIDE SEQUENCE [LARGE SCALE GENOMIC DNA]</scope>
    <source>
        <strain evidence="3 4">IS5</strain>
    </source>
</reference>
<evidence type="ECO:0000259" key="2">
    <source>
        <dbReference type="Pfam" id="PF20068"/>
    </source>
</evidence>
<protein>
    <recommendedName>
        <fullName evidence="2">Amphi-Trp domain-containing protein</fullName>
    </recommendedName>
</protein>
<organism evidence="3 4">
    <name type="scientific">Desulfovibrio ferrophilus</name>
    <dbReference type="NCBI Taxonomy" id="241368"/>
    <lineage>
        <taxon>Bacteria</taxon>
        <taxon>Pseudomonadati</taxon>
        <taxon>Thermodesulfobacteriota</taxon>
        <taxon>Desulfovibrionia</taxon>
        <taxon>Desulfovibrionales</taxon>
        <taxon>Desulfovibrionaceae</taxon>
        <taxon>Desulfovibrio</taxon>
    </lineage>
</organism>
<feature type="compositionally biased region" description="Low complexity" evidence="1">
    <location>
        <begin position="101"/>
        <end position="113"/>
    </location>
</feature>
<keyword evidence="4" id="KW-1185">Reference proteome</keyword>
<feature type="region of interest" description="Disordered" evidence="1">
    <location>
        <begin position="85"/>
        <end position="113"/>
    </location>
</feature>
<proteinExistence type="predicted"/>
<dbReference type="RefSeq" id="WP_126375969.1">
    <property type="nucleotide sequence ID" value="NZ_AP017378.1"/>
</dbReference>
<dbReference type="EMBL" id="AP017378">
    <property type="protein sequence ID" value="BBD07077.1"/>
    <property type="molecule type" value="Genomic_DNA"/>
</dbReference>
<dbReference type="Proteomes" id="UP000269883">
    <property type="component" value="Chromosome"/>
</dbReference>
<name>A0A2Z6AV16_9BACT</name>
<gene>
    <name evidence="3" type="ORF">DFE_0351</name>
</gene>
<sequence length="113" mass="12419">MGKDKISLKAVQGRAQAAEYLEEFAKSLRAGKILIEQDEDSLMLCPPDVVDLEVQAKSKKGSQKFSLEVVWSTDQEQQAIRILPVDDDAMPVKSESTIPAKKTTSKPSGKTKN</sequence>